<dbReference type="RefSeq" id="WP_078921448.1">
    <property type="nucleotide sequence ID" value="NZ_FUYB01000003.1"/>
</dbReference>
<dbReference type="OrthoDB" id="1550976at2"/>
<proteinExistence type="predicted"/>
<sequence>MHLIHPVQQLHTLAQVTQSRLLIGLAGVPGSGKTTLANQLHREFLQQHLNNTMQVLSMDGFHLSKAQLNELPNPERALARRGAPWTFDAAGFVQKLHELKARQGRVTWPIFEHSVGDPVADALVVEPSCQIILVEGLYLLYREGDWAGLEGVWDETWYLDTPLDLAQARLIKRHQQAWGISYSEALGRVLSSDAKNAALVASLREQADYLVQV</sequence>
<dbReference type="InterPro" id="IPR027417">
    <property type="entry name" value="P-loop_NTPase"/>
</dbReference>
<evidence type="ECO:0000259" key="1">
    <source>
        <dbReference type="Pfam" id="PF00485"/>
    </source>
</evidence>
<keyword evidence="2" id="KW-0418">Kinase</keyword>
<dbReference type="SUPFAM" id="SSF52540">
    <property type="entry name" value="P-loop containing nucleoside triphosphate hydrolases"/>
    <property type="match status" value="1"/>
</dbReference>
<gene>
    <name evidence="2" type="ORF">SAMN02745130_00961</name>
</gene>
<dbReference type="Gene3D" id="3.40.50.300">
    <property type="entry name" value="P-loop containing nucleotide triphosphate hydrolases"/>
    <property type="match status" value="2"/>
</dbReference>
<protein>
    <submittedName>
        <fullName evidence="2">Phosphoribulokinase / Uridine kinase family protein</fullName>
    </submittedName>
</protein>
<dbReference type="PRINTS" id="PR00988">
    <property type="entry name" value="URIDINKINASE"/>
</dbReference>
<dbReference type="InterPro" id="IPR006083">
    <property type="entry name" value="PRK/URK"/>
</dbReference>
<keyword evidence="3" id="KW-1185">Reference proteome</keyword>
<dbReference type="GO" id="GO:0016301">
    <property type="term" value="F:kinase activity"/>
    <property type="evidence" value="ECO:0007669"/>
    <property type="project" value="UniProtKB-KW"/>
</dbReference>
<dbReference type="Pfam" id="PF00485">
    <property type="entry name" value="PRK"/>
    <property type="match status" value="1"/>
</dbReference>
<dbReference type="AlphaFoldDB" id="A0A1T4W5K2"/>
<name>A0A1T4W5K2_9GAMM</name>
<feature type="domain" description="Phosphoribulokinase/uridine kinase" evidence="1">
    <location>
        <begin position="22"/>
        <end position="212"/>
    </location>
</feature>
<keyword evidence="2" id="KW-0808">Transferase</keyword>
<accession>A0A1T4W5K2</accession>
<dbReference type="EMBL" id="FUYB01000003">
    <property type="protein sequence ID" value="SKA71981.1"/>
    <property type="molecule type" value="Genomic_DNA"/>
</dbReference>
<dbReference type="Proteomes" id="UP000190460">
    <property type="component" value="Unassembled WGS sequence"/>
</dbReference>
<evidence type="ECO:0000313" key="2">
    <source>
        <dbReference type="EMBL" id="SKA71981.1"/>
    </source>
</evidence>
<evidence type="ECO:0000313" key="3">
    <source>
        <dbReference type="Proteomes" id="UP000190460"/>
    </source>
</evidence>
<organism evidence="2 3">
    <name type="scientific">Thiothrix eikelboomii</name>
    <dbReference type="NCBI Taxonomy" id="92487"/>
    <lineage>
        <taxon>Bacteria</taxon>
        <taxon>Pseudomonadati</taxon>
        <taxon>Pseudomonadota</taxon>
        <taxon>Gammaproteobacteria</taxon>
        <taxon>Thiotrichales</taxon>
        <taxon>Thiotrichaceae</taxon>
        <taxon>Thiothrix</taxon>
    </lineage>
</organism>
<dbReference type="STRING" id="92487.SAMN02745130_00961"/>
<dbReference type="GO" id="GO:0005524">
    <property type="term" value="F:ATP binding"/>
    <property type="evidence" value="ECO:0007669"/>
    <property type="project" value="InterPro"/>
</dbReference>
<reference evidence="2 3" key="1">
    <citation type="submission" date="2017-02" db="EMBL/GenBank/DDBJ databases">
        <authorList>
            <person name="Peterson S.W."/>
        </authorList>
    </citation>
    <scope>NUCLEOTIDE SEQUENCE [LARGE SCALE GENOMIC DNA]</scope>
    <source>
        <strain evidence="2 3">ATCC 49788</strain>
    </source>
</reference>
<dbReference type="PANTHER" id="PTHR10285">
    <property type="entry name" value="URIDINE KINASE"/>
    <property type="match status" value="1"/>
</dbReference>